<accession>A0A9D4BS86</accession>
<evidence type="ECO:0000313" key="1">
    <source>
        <dbReference type="EMBL" id="KAH3707270.1"/>
    </source>
</evidence>
<comment type="caution">
    <text evidence="1">The sequence shown here is derived from an EMBL/GenBank/DDBJ whole genome shotgun (WGS) entry which is preliminary data.</text>
</comment>
<protein>
    <submittedName>
        <fullName evidence="1">Uncharacterized protein</fullName>
    </submittedName>
</protein>
<dbReference type="Proteomes" id="UP000828390">
    <property type="component" value="Unassembled WGS sequence"/>
</dbReference>
<sequence length="89" mass="10258">MDGKWNGNICDNAPHSSQILVHFSDIDVHRSSRNCGIDFRGGYIRSGINNSRRYCCYNDIHGNVAVKYYEQMLVDPVKNTIDARFIFRT</sequence>
<evidence type="ECO:0000313" key="2">
    <source>
        <dbReference type="Proteomes" id="UP000828390"/>
    </source>
</evidence>
<gene>
    <name evidence="1" type="ORF">DPMN_066671</name>
</gene>
<keyword evidence="2" id="KW-1185">Reference proteome</keyword>
<name>A0A9D4BS86_DREPO</name>
<dbReference type="AlphaFoldDB" id="A0A9D4BS86"/>
<proteinExistence type="predicted"/>
<dbReference type="EMBL" id="JAIWYP010000014">
    <property type="protein sequence ID" value="KAH3707270.1"/>
    <property type="molecule type" value="Genomic_DNA"/>
</dbReference>
<organism evidence="1 2">
    <name type="scientific">Dreissena polymorpha</name>
    <name type="common">Zebra mussel</name>
    <name type="synonym">Mytilus polymorpha</name>
    <dbReference type="NCBI Taxonomy" id="45954"/>
    <lineage>
        <taxon>Eukaryota</taxon>
        <taxon>Metazoa</taxon>
        <taxon>Spiralia</taxon>
        <taxon>Lophotrochozoa</taxon>
        <taxon>Mollusca</taxon>
        <taxon>Bivalvia</taxon>
        <taxon>Autobranchia</taxon>
        <taxon>Heteroconchia</taxon>
        <taxon>Euheterodonta</taxon>
        <taxon>Imparidentia</taxon>
        <taxon>Neoheterodontei</taxon>
        <taxon>Myida</taxon>
        <taxon>Dreissenoidea</taxon>
        <taxon>Dreissenidae</taxon>
        <taxon>Dreissena</taxon>
    </lineage>
</organism>
<reference evidence="1" key="1">
    <citation type="journal article" date="2019" name="bioRxiv">
        <title>The Genome of the Zebra Mussel, Dreissena polymorpha: A Resource for Invasive Species Research.</title>
        <authorList>
            <person name="McCartney M.A."/>
            <person name="Auch B."/>
            <person name="Kono T."/>
            <person name="Mallez S."/>
            <person name="Zhang Y."/>
            <person name="Obille A."/>
            <person name="Becker A."/>
            <person name="Abrahante J.E."/>
            <person name="Garbe J."/>
            <person name="Badalamenti J.P."/>
            <person name="Herman A."/>
            <person name="Mangelson H."/>
            <person name="Liachko I."/>
            <person name="Sullivan S."/>
            <person name="Sone E.D."/>
            <person name="Koren S."/>
            <person name="Silverstein K.A.T."/>
            <person name="Beckman K.B."/>
            <person name="Gohl D.M."/>
        </authorList>
    </citation>
    <scope>NUCLEOTIDE SEQUENCE</scope>
    <source>
        <strain evidence="1">Duluth1</strain>
        <tissue evidence="1">Whole animal</tissue>
    </source>
</reference>
<reference evidence="1" key="2">
    <citation type="submission" date="2020-11" db="EMBL/GenBank/DDBJ databases">
        <authorList>
            <person name="McCartney M.A."/>
            <person name="Auch B."/>
            <person name="Kono T."/>
            <person name="Mallez S."/>
            <person name="Becker A."/>
            <person name="Gohl D.M."/>
            <person name="Silverstein K.A.T."/>
            <person name="Koren S."/>
            <person name="Bechman K.B."/>
            <person name="Herman A."/>
            <person name="Abrahante J.E."/>
            <person name="Garbe J."/>
        </authorList>
    </citation>
    <scope>NUCLEOTIDE SEQUENCE</scope>
    <source>
        <strain evidence="1">Duluth1</strain>
        <tissue evidence="1">Whole animal</tissue>
    </source>
</reference>